<keyword evidence="4" id="KW-1185">Reference proteome</keyword>
<proteinExistence type="inferred from homology"/>
<keyword evidence="2" id="KW-0408">Iron</keyword>
<dbReference type="InterPro" id="IPR017972">
    <property type="entry name" value="Cyt_P450_CS"/>
</dbReference>
<gene>
    <name evidence="3" type="ORF">ACFOFO_24680</name>
</gene>
<dbReference type="Gene3D" id="1.10.630.10">
    <property type="entry name" value="Cytochrome P450"/>
    <property type="match status" value="1"/>
</dbReference>
<dbReference type="EMBL" id="JBHRTP010000101">
    <property type="protein sequence ID" value="MFC3111109.1"/>
    <property type="molecule type" value="Genomic_DNA"/>
</dbReference>
<dbReference type="Pfam" id="PF00067">
    <property type="entry name" value="p450"/>
    <property type="match status" value="1"/>
</dbReference>
<dbReference type="PROSITE" id="PS00086">
    <property type="entry name" value="CYTOCHROME_P450"/>
    <property type="match status" value="1"/>
</dbReference>
<dbReference type="PANTHER" id="PTHR46696:SF1">
    <property type="entry name" value="CYTOCHROME P450 YJIB-RELATED"/>
    <property type="match status" value="1"/>
</dbReference>
<protein>
    <submittedName>
        <fullName evidence="3">Cytochrome P450</fullName>
    </submittedName>
</protein>
<keyword evidence="2" id="KW-0560">Oxidoreductase</keyword>
<sequence length="404" mass="43747">MNPPLNPITPITAATAADPYPYYAGLVARQALYFDQTLRMWVASSADVVTAVLQHPHCRVRPAAEPVPLALLGSAAAEIFRHLVRMNDGAGHCPFKQAVVGTLEAFRAQQVAEHGDQAAQFLFEQCNLAAEPRRLTEFSFRLPVYVVARWLGMPTENWPHIAIWIDAFVRGIAPGGSVEQVAHGTLAAQHLIDLFHLHLVKQPDQQIDGSSGLALLARQARLIGCTDHAPVIANAIGFITQAYEATAGLIGNTLINLHRQPAIRSQVLADPALLAPLIQEVLRLDPPIQNTRRYLVADTQIAGQRLKAGDAILLLLAAANRDPAVNLHPAHCDLRRPDRTNFSFGSGLHACPGAAIAAGIAAAGLKKLLASAVAYEQLIDTVHYRPSVNARIPEWKDSHDCSHF</sequence>
<dbReference type="RefSeq" id="WP_390333308.1">
    <property type="nucleotide sequence ID" value="NZ_JBHRTP010000101.1"/>
</dbReference>
<dbReference type="PANTHER" id="PTHR46696">
    <property type="entry name" value="P450, PUTATIVE (EUROFUNG)-RELATED"/>
    <property type="match status" value="1"/>
</dbReference>
<evidence type="ECO:0000256" key="1">
    <source>
        <dbReference type="ARBA" id="ARBA00010617"/>
    </source>
</evidence>
<comment type="caution">
    <text evidence="3">The sequence shown here is derived from an EMBL/GenBank/DDBJ whole genome shotgun (WGS) entry which is preliminary data.</text>
</comment>
<evidence type="ECO:0000256" key="2">
    <source>
        <dbReference type="RuleBase" id="RU000461"/>
    </source>
</evidence>
<evidence type="ECO:0000313" key="3">
    <source>
        <dbReference type="EMBL" id="MFC3111109.1"/>
    </source>
</evidence>
<evidence type="ECO:0000313" key="4">
    <source>
        <dbReference type="Proteomes" id="UP001595530"/>
    </source>
</evidence>
<keyword evidence="2" id="KW-0349">Heme</keyword>
<organism evidence="3 4">
    <name type="scientific">Undibacterium arcticum</name>
    <dbReference type="NCBI Taxonomy" id="1762892"/>
    <lineage>
        <taxon>Bacteria</taxon>
        <taxon>Pseudomonadati</taxon>
        <taxon>Pseudomonadota</taxon>
        <taxon>Betaproteobacteria</taxon>
        <taxon>Burkholderiales</taxon>
        <taxon>Oxalobacteraceae</taxon>
        <taxon>Undibacterium</taxon>
    </lineage>
</organism>
<keyword evidence="2" id="KW-0503">Monooxygenase</keyword>
<dbReference type="InterPro" id="IPR001128">
    <property type="entry name" value="Cyt_P450"/>
</dbReference>
<dbReference type="InterPro" id="IPR036396">
    <property type="entry name" value="Cyt_P450_sf"/>
</dbReference>
<comment type="similarity">
    <text evidence="1 2">Belongs to the cytochrome P450 family.</text>
</comment>
<accession>A0ABV7F7T1</accession>
<name>A0ABV7F7T1_9BURK</name>
<dbReference type="Proteomes" id="UP001595530">
    <property type="component" value="Unassembled WGS sequence"/>
</dbReference>
<dbReference type="InterPro" id="IPR002397">
    <property type="entry name" value="Cyt_P450_B"/>
</dbReference>
<dbReference type="PRINTS" id="PR00359">
    <property type="entry name" value="BP450"/>
</dbReference>
<reference evidence="4" key="1">
    <citation type="journal article" date="2019" name="Int. J. Syst. Evol. Microbiol.">
        <title>The Global Catalogue of Microorganisms (GCM) 10K type strain sequencing project: providing services to taxonomists for standard genome sequencing and annotation.</title>
        <authorList>
            <consortium name="The Broad Institute Genomics Platform"/>
            <consortium name="The Broad Institute Genome Sequencing Center for Infectious Disease"/>
            <person name="Wu L."/>
            <person name="Ma J."/>
        </authorList>
    </citation>
    <scope>NUCLEOTIDE SEQUENCE [LARGE SCALE GENOMIC DNA]</scope>
    <source>
        <strain evidence="4">KCTC 42986</strain>
    </source>
</reference>
<keyword evidence="2" id="KW-0479">Metal-binding</keyword>
<dbReference type="CDD" id="cd11036">
    <property type="entry name" value="AknT-like"/>
    <property type="match status" value="1"/>
</dbReference>
<dbReference type="SUPFAM" id="SSF48264">
    <property type="entry name" value="Cytochrome P450"/>
    <property type="match status" value="1"/>
</dbReference>